<name>A0A223ATX4_9FIRM</name>
<dbReference type="CDD" id="cd21109">
    <property type="entry name" value="SPASM"/>
    <property type="match status" value="1"/>
</dbReference>
<sequence>MYDTLAFALTKRCTAACEICCFSSCPTDKETLNLDRVKQYIEESKDIEEVKTIAFTGGEPFLLYDDLLELVSKARNAGKRVNAITNAFWANTESVALEKLGALKSQGLNFLSLSFDSYHEKYVDVNNVRNVLRAATDLNIPTAISIVKVKNENIGHIVDRLGDAIYTSDIKVAPCLPSGRAAVNFSIDDFDRTINVDTCKCEYGGNLVVLYDGKVYPCCSQAVVDMDLSVGNFNELNLHEVMKLLKNNALLYFLRNANFSFYVDYAREKLKMDVPNKVVSPCELCSILFKDNKVDLYYEHVEGMIRELKETVAK</sequence>
<protein>
    <recommendedName>
        <fullName evidence="5">Radical SAM core domain-containing protein</fullName>
    </recommendedName>
</protein>
<dbReference type="InterPro" id="IPR013785">
    <property type="entry name" value="Aldolase_TIM"/>
</dbReference>
<dbReference type="PANTHER" id="PTHR11228:SF34">
    <property type="entry name" value="TUNGSTEN-CONTAINING ALDEHYDE FERREDOXIN OXIDOREDUCTASE COFACTOR MODIFYING PROTEIN"/>
    <property type="match status" value="1"/>
</dbReference>
<organism evidence="6 7">
    <name type="scientific">Mogibacterium pumilum</name>
    <dbReference type="NCBI Taxonomy" id="86332"/>
    <lineage>
        <taxon>Bacteria</taxon>
        <taxon>Bacillati</taxon>
        <taxon>Bacillota</taxon>
        <taxon>Clostridia</taxon>
        <taxon>Peptostreptococcales</taxon>
        <taxon>Anaerovoracaceae</taxon>
        <taxon>Mogibacterium</taxon>
    </lineage>
</organism>
<gene>
    <name evidence="6" type="ORF">AXF17_08145</name>
</gene>
<evidence type="ECO:0000259" key="5">
    <source>
        <dbReference type="PROSITE" id="PS51918"/>
    </source>
</evidence>
<dbReference type="Gene3D" id="3.20.20.70">
    <property type="entry name" value="Aldolase class I"/>
    <property type="match status" value="1"/>
</dbReference>
<keyword evidence="7" id="KW-1185">Reference proteome</keyword>
<dbReference type="Proteomes" id="UP000214689">
    <property type="component" value="Chromosome"/>
</dbReference>
<feature type="domain" description="Radical SAM core" evidence="5">
    <location>
        <begin position="1"/>
        <end position="206"/>
    </location>
</feature>
<dbReference type="EMBL" id="CP016199">
    <property type="protein sequence ID" value="ASS38369.1"/>
    <property type="molecule type" value="Genomic_DNA"/>
</dbReference>
<dbReference type="SUPFAM" id="SSF102114">
    <property type="entry name" value="Radical SAM enzymes"/>
    <property type="match status" value="1"/>
</dbReference>
<keyword evidence="2" id="KW-0479">Metal-binding</keyword>
<evidence type="ECO:0000256" key="1">
    <source>
        <dbReference type="ARBA" id="ARBA00022691"/>
    </source>
</evidence>
<dbReference type="RefSeq" id="WP_169711346.1">
    <property type="nucleotide sequence ID" value="NZ_CP016199.1"/>
</dbReference>
<keyword evidence="3" id="KW-0408">Iron</keyword>
<dbReference type="Pfam" id="PF04055">
    <property type="entry name" value="Radical_SAM"/>
    <property type="match status" value="1"/>
</dbReference>
<evidence type="ECO:0000256" key="3">
    <source>
        <dbReference type="ARBA" id="ARBA00023004"/>
    </source>
</evidence>
<dbReference type="Pfam" id="PF13186">
    <property type="entry name" value="SPASM"/>
    <property type="match status" value="1"/>
</dbReference>
<dbReference type="GO" id="GO:0046872">
    <property type="term" value="F:metal ion binding"/>
    <property type="evidence" value="ECO:0007669"/>
    <property type="project" value="UniProtKB-KW"/>
</dbReference>
<keyword evidence="4" id="KW-0411">Iron-sulfur</keyword>
<dbReference type="InterPro" id="IPR007197">
    <property type="entry name" value="rSAM"/>
</dbReference>
<dbReference type="SFLD" id="SFLDG01067">
    <property type="entry name" value="SPASM/twitch_domain_containing"/>
    <property type="match status" value="1"/>
</dbReference>
<dbReference type="AlphaFoldDB" id="A0A223ATX4"/>
<evidence type="ECO:0000313" key="6">
    <source>
        <dbReference type="EMBL" id="ASS38369.1"/>
    </source>
</evidence>
<keyword evidence="1" id="KW-0949">S-adenosyl-L-methionine</keyword>
<evidence type="ECO:0000256" key="2">
    <source>
        <dbReference type="ARBA" id="ARBA00022723"/>
    </source>
</evidence>
<dbReference type="CDD" id="cd01335">
    <property type="entry name" value="Radical_SAM"/>
    <property type="match status" value="1"/>
</dbReference>
<dbReference type="InterPro" id="IPR058240">
    <property type="entry name" value="rSAM_sf"/>
</dbReference>
<dbReference type="PROSITE" id="PS51918">
    <property type="entry name" value="RADICAL_SAM"/>
    <property type="match status" value="1"/>
</dbReference>
<dbReference type="GO" id="GO:0003824">
    <property type="term" value="F:catalytic activity"/>
    <property type="evidence" value="ECO:0007669"/>
    <property type="project" value="InterPro"/>
</dbReference>
<evidence type="ECO:0000256" key="4">
    <source>
        <dbReference type="ARBA" id="ARBA00023014"/>
    </source>
</evidence>
<dbReference type="GO" id="GO:0051536">
    <property type="term" value="F:iron-sulfur cluster binding"/>
    <property type="evidence" value="ECO:0007669"/>
    <property type="project" value="UniProtKB-KW"/>
</dbReference>
<proteinExistence type="predicted"/>
<accession>A0A223ATX4</accession>
<dbReference type="PANTHER" id="PTHR11228">
    <property type="entry name" value="RADICAL SAM DOMAIN PROTEIN"/>
    <property type="match status" value="1"/>
</dbReference>
<evidence type="ECO:0000313" key="7">
    <source>
        <dbReference type="Proteomes" id="UP000214689"/>
    </source>
</evidence>
<dbReference type="InterPro" id="IPR023885">
    <property type="entry name" value="4Fe4S-binding_SPASM_dom"/>
</dbReference>
<dbReference type="SFLD" id="SFLDS00029">
    <property type="entry name" value="Radical_SAM"/>
    <property type="match status" value="1"/>
</dbReference>
<dbReference type="InterPro" id="IPR050377">
    <property type="entry name" value="Radical_SAM_PqqE_MftC-like"/>
</dbReference>
<reference evidence="7" key="1">
    <citation type="submission" date="2016-05" db="EMBL/GenBank/DDBJ databases">
        <authorList>
            <person name="Holder M.E."/>
            <person name="Ajami N.J."/>
            <person name="Petrosino J.F."/>
        </authorList>
    </citation>
    <scope>NUCLEOTIDE SEQUENCE [LARGE SCALE GENOMIC DNA]</scope>
    <source>
        <strain evidence="7">ATCC 700696</strain>
    </source>
</reference>